<evidence type="ECO:0000313" key="1">
    <source>
        <dbReference type="EMBL" id="BCO25977.1"/>
    </source>
</evidence>
<dbReference type="Proteomes" id="UP000824366">
    <property type="component" value="Chromosome"/>
</dbReference>
<organism evidence="1 2">
    <name type="scientific">Rhodoferax lithotrophicus</name>
    <dbReference type="NCBI Taxonomy" id="2798804"/>
    <lineage>
        <taxon>Bacteria</taxon>
        <taxon>Pseudomonadati</taxon>
        <taxon>Pseudomonadota</taxon>
        <taxon>Betaproteobacteria</taxon>
        <taxon>Burkholderiales</taxon>
        <taxon>Comamonadaceae</taxon>
        <taxon>Rhodoferax</taxon>
    </lineage>
</organism>
<protein>
    <recommendedName>
        <fullName evidence="3">Lipoprotein</fullName>
    </recommendedName>
</protein>
<evidence type="ECO:0008006" key="3">
    <source>
        <dbReference type="Google" id="ProtNLM"/>
    </source>
</evidence>
<name>A0ABM7MI81_9BURK</name>
<keyword evidence="2" id="KW-1185">Reference proteome</keyword>
<dbReference type="RefSeq" id="WP_223908700.1">
    <property type="nucleotide sequence ID" value="NZ_AP024238.1"/>
</dbReference>
<proteinExistence type="predicted"/>
<sequence length="266" mass="27552">MKPQTPKDWCNTAMVIAVALGLAACGGGDAPVLRGTAATGAPLVDAQVSLVCASGPVLTTRTNTAGDWQLTLSAQRAPCAAQVNADPLVNGLRYHALSASTDGGVLNITPLTDLVVTRLIGAEPTAWFATLSPQALRLYPDSQRIKAAQTQVLDALGLQSIDAINFMGSAFKAKPGHLADDLLTALQAASQQTQTTHASLRTVFASANGQVSADFKSALTNAFFAPAGGGSELMTACNICRFNCQFDIDKWACLATCELLACAGQE</sequence>
<reference evidence="1 2" key="1">
    <citation type="journal article" date="2021" name="Microbiol. Spectr.">
        <title>A Single Bacterium Capable of Oxidation and Reduction of Iron at Circumneutral pH.</title>
        <authorList>
            <person name="Kato S."/>
            <person name="Ohkuma M."/>
        </authorList>
    </citation>
    <scope>NUCLEOTIDE SEQUENCE [LARGE SCALE GENOMIC DNA]</scope>
    <source>
        <strain evidence="1 2">MIZ03</strain>
    </source>
</reference>
<gene>
    <name evidence="1" type="ORF">MIZ03_0856</name>
</gene>
<dbReference type="EMBL" id="AP024238">
    <property type="protein sequence ID" value="BCO25977.1"/>
    <property type="molecule type" value="Genomic_DNA"/>
</dbReference>
<evidence type="ECO:0000313" key="2">
    <source>
        <dbReference type="Proteomes" id="UP000824366"/>
    </source>
</evidence>
<dbReference type="PROSITE" id="PS51257">
    <property type="entry name" value="PROKAR_LIPOPROTEIN"/>
    <property type="match status" value="1"/>
</dbReference>
<accession>A0ABM7MI81</accession>